<proteinExistence type="predicted"/>
<evidence type="ECO:0000313" key="2">
    <source>
        <dbReference type="EMBL" id="EEB34167.1"/>
    </source>
</evidence>
<gene>
    <name evidence="2" type="ORF">DESPIG_00854</name>
</gene>
<dbReference type="AlphaFoldDB" id="B6WS09"/>
<reference evidence="2 3" key="1">
    <citation type="submission" date="2008-10" db="EMBL/GenBank/DDBJ databases">
        <title>Draft genome sequence of Desulvovibrio piger (ATCC 29098).</title>
        <authorList>
            <person name="Sudarsanam P."/>
            <person name="Ley R."/>
            <person name="Guruge J."/>
            <person name="Turnbaugh P.J."/>
            <person name="Mahowald M."/>
            <person name="Liep D."/>
            <person name="Gordon J."/>
        </authorList>
    </citation>
    <scope>NUCLEOTIDE SEQUENCE [LARGE SCALE GENOMIC DNA]</scope>
    <source>
        <strain evidence="2 3">ATCC 29098</strain>
    </source>
</reference>
<protein>
    <submittedName>
        <fullName evidence="2">Uncharacterized protein</fullName>
    </submittedName>
</protein>
<feature type="region of interest" description="Disordered" evidence="1">
    <location>
        <begin position="1"/>
        <end position="37"/>
    </location>
</feature>
<accession>B6WS09</accession>
<organism evidence="2 3">
    <name type="scientific">Desulfovibrio piger ATCC 29098</name>
    <dbReference type="NCBI Taxonomy" id="411464"/>
    <lineage>
        <taxon>Bacteria</taxon>
        <taxon>Pseudomonadati</taxon>
        <taxon>Thermodesulfobacteriota</taxon>
        <taxon>Desulfovibrionia</taxon>
        <taxon>Desulfovibrionales</taxon>
        <taxon>Desulfovibrionaceae</taxon>
        <taxon>Desulfovibrio</taxon>
    </lineage>
</organism>
<dbReference type="EMBL" id="ABXU01000026">
    <property type="protein sequence ID" value="EEB34167.1"/>
    <property type="molecule type" value="Genomic_DNA"/>
</dbReference>
<name>B6WS09_9BACT</name>
<dbReference type="HOGENOM" id="CLU_2769110_0_0_7"/>
<reference evidence="2 3" key="2">
    <citation type="submission" date="2008-10" db="EMBL/GenBank/DDBJ databases">
        <authorList>
            <person name="Fulton L."/>
            <person name="Clifton S."/>
            <person name="Fulton B."/>
            <person name="Xu J."/>
            <person name="Minx P."/>
            <person name="Pepin K.H."/>
            <person name="Johnson M."/>
            <person name="Bhonagiri V."/>
            <person name="Nash W.E."/>
            <person name="Mardis E.R."/>
            <person name="Wilson R.K."/>
        </authorList>
    </citation>
    <scope>NUCLEOTIDE SEQUENCE [LARGE SCALE GENOMIC DNA]</scope>
    <source>
        <strain evidence="2 3">ATCC 29098</strain>
    </source>
</reference>
<sequence length="69" mass="6947">MTNSEGAGSSGCIIEDQESPHQRPAAIKAADGGHGPCRPDHAARLSAWSGPAAKKAVNTAPGLGINTKK</sequence>
<comment type="caution">
    <text evidence="2">The sequence shown here is derived from an EMBL/GenBank/DDBJ whole genome shotgun (WGS) entry which is preliminary data.</text>
</comment>
<evidence type="ECO:0000256" key="1">
    <source>
        <dbReference type="SAM" id="MobiDB-lite"/>
    </source>
</evidence>
<dbReference type="Proteomes" id="UP000003676">
    <property type="component" value="Unassembled WGS sequence"/>
</dbReference>
<evidence type="ECO:0000313" key="3">
    <source>
        <dbReference type="Proteomes" id="UP000003676"/>
    </source>
</evidence>